<evidence type="ECO:0000256" key="16">
    <source>
        <dbReference type="SAM" id="MobiDB-lite"/>
    </source>
</evidence>
<dbReference type="GO" id="GO:0000978">
    <property type="term" value="F:RNA polymerase II cis-regulatory region sequence-specific DNA binding"/>
    <property type="evidence" value="ECO:0007669"/>
    <property type="project" value="TreeGrafter"/>
</dbReference>
<accession>G3TYA5</accession>
<evidence type="ECO:0000256" key="14">
    <source>
        <dbReference type="ARBA" id="ARBA00069426"/>
    </source>
</evidence>
<evidence type="ECO:0000256" key="4">
    <source>
        <dbReference type="ARBA" id="ARBA00022737"/>
    </source>
</evidence>
<keyword evidence="2" id="KW-0678">Repressor</keyword>
<organism evidence="18 19">
    <name type="scientific">Loxodonta africana</name>
    <name type="common">African elephant</name>
    <dbReference type="NCBI Taxonomy" id="9785"/>
    <lineage>
        <taxon>Eukaryota</taxon>
        <taxon>Metazoa</taxon>
        <taxon>Chordata</taxon>
        <taxon>Craniata</taxon>
        <taxon>Vertebrata</taxon>
        <taxon>Euteleostomi</taxon>
        <taxon>Mammalia</taxon>
        <taxon>Eutheria</taxon>
        <taxon>Afrotheria</taxon>
        <taxon>Proboscidea</taxon>
        <taxon>Elephantidae</taxon>
        <taxon>Loxodonta</taxon>
    </lineage>
</organism>
<dbReference type="CDD" id="cd21574">
    <property type="entry name" value="KLF17_N"/>
    <property type="match status" value="1"/>
</dbReference>
<comment type="similarity">
    <text evidence="12">Belongs to the Sp1 C2H2-type zinc-finger protein family.</text>
</comment>
<dbReference type="InterPro" id="IPR036236">
    <property type="entry name" value="Znf_C2H2_sf"/>
</dbReference>
<dbReference type="GeneTree" id="ENSGT00940000162020"/>
<dbReference type="PANTHER" id="PTHR23235:SF159">
    <property type="entry name" value="KRUEPPEL-LIKE FACTOR 17"/>
    <property type="match status" value="1"/>
</dbReference>
<protein>
    <recommendedName>
        <fullName evidence="14">Krueppel-like factor 17</fullName>
    </recommendedName>
</protein>
<dbReference type="FunFam" id="3.30.160.60:FF:000125">
    <property type="entry name" value="Putative zinc finger protein 143"/>
    <property type="match status" value="1"/>
</dbReference>
<dbReference type="HOGENOM" id="CLU_827795_0_0_1"/>
<proteinExistence type="inferred from homology"/>
<evidence type="ECO:0000256" key="10">
    <source>
        <dbReference type="ARBA" id="ARBA00023163"/>
    </source>
</evidence>
<evidence type="ECO:0000259" key="17">
    <source>
        <dbReference type="PROSITE" id="PS50157"/>
    </source>
</evidence>
<dbReference type="AlphaFoldDB" id="G3TYA5"/>
<dbReference type="PROSITE" id="PS50157">
    <property type="entry name" value="ZINC_FINGER_C2H2_2"/>
    <property type="match status" value="3"/>
</dbReference>
<keyword evidence="11" id="KW-0539">Nucleus</keyword>
<dbReference type="FunFam" id="3.30.160.60:FF:000018">
    <property type="entry name" value="Krueppel-like factor 15"/>
    <property type="match status" value="1"/>
</dbReference>
<dbReference type="Pfam" id="PF00096">
    <property type="entry name" value="zf-C2H2"/>
    <property type="match status" value="3"/>
</dbReference>
<reference evidence="18" key="3">
    <citation type="submission" date="2025-09" db="UniProtKB">
        <authorList>
            <consortium name="Ensembl"/>
        </authorList>
    </citation>
    <scope>IDENTIFICATION</scope>
    <source>
        <strain evidence="18">Isolate ISIS603380</strain>
    </source>
</reference>
<dbReference type="Proteomes" id="UP000007646">
    <property type="component" value="Unassembled WGS sequence"/>
</dbReference>
<sequence length="395" mass="43918">MCSRFEAEMEQEAKELSTWQKAVRHQPVAATEQSVSLLDISPSPGCSGVYSSWNHSPPDIQHFPQGTELAKTPLVSAEAPRQNAGELGPQFTMSLPEHGVSYCPQATLMASQMIYCQGASPSQPEMMIFNRSQMIPSEESSVPGVSLTFSGNISMPSNGPPVSTPNAIPVSHIRAPTMPYSGTPTVPSNTASLTNRMLLAPTMSSTEAQAMLPSLTQILPPRGTYNFGIPPSASSSLLDLESQDSLMSYPDSQEDPFLPEQPIPAPQRAQQSSRAQEEAPSRRSPVSRPYHCHYESCGKAYTKRSHLVNHQRKHTGERPYRCQWEGCHWTFSRSDELRRHMRIHTKYRPHKCDQCGRRFMRSDHLKQHQRIHVWVPGSPNLQANNEQKDDPPAPG</sequence>
<evidence type="ECO:0000313" key="19">
    <source>
        <dbReference type="Proteomes" id="UP000007646"/>
    </source>
</evidence>
<evidence type="ECO:0000256" key="11">
    <source>
        <dbReference type="ARBA" id="ARBA00023242"/>
    </source>
</evidence>
<dbReference type="PROSITE" id="PS00028">
    <property type="entry name" value="ZINC_FINGER_C2H2_1"/>
    <property type="match status" value="3"/>
</dbReference>
<dbReference type="GO" id="GO:0008270">
    <property type="term" value="F:zinc ion binding"/>
    <property type="evidence" value="ECO:0007669"/>
    <property type="project" value="UniProtKB-KW"/>
</dbReference>
<evidence type="ECO:0000313" key="18">
    <source>
        <dbReference type="Ensembl" id="ENSLAFP00000020563.1"/>
    </source>
</evidence>
<feature type="region of interest" description="Disordered" evidence="16">
    <location>
        <begin position="246"/>
        <end position="290"/>
    </location>
</feature>
<dbReference type="OMA" id="MMPLGEP"/>
<keyword evidence="3" id="KW-0479">Metal-binding</keyword>
<evidence type="ECO:0000256" key="2">
    <source>
        <dbReference type="ARBA" id="ARBA00022491"/>
    </source>
</evidence>
<dbReference type="Gene3D" id="3.30.160.60">
    <property type="entry name" value="Classic Zinc Finger"/>
    <property type="match status" value="3"/>
</dbReference>
<feature type="domain" description="C2H2-type" evidence="17">
    <location>
        <begin position="320"/>
        <end position="349"/>
    </location>
</feature>
<dbReference type="GO" id="GO:0005634">
    <property type="term" value="C:nucleus"/>
    <property type="evidence" value="ECO:0007669"/>
    <property type="project" value="UniProtKB-SubCell"/>
</dbReference>
<reference evidence="18" key="2">
    <citation type="submission" date="2025-08" db="UniProtKB">
        <authorList>
            <consortium name="Ensembl"/>
        </authorList>
    </citation>
    <scope>IDENTIFICATION</scope>
    <source>
        <strain evidence="18">Isolate ISIS603380</strain>
    </source>
</reference>
<evidence type="ECO:0000256" key="13">
    <source>
        <dbReference type="ARBA" id="ARBA00059130"/>
    </source>
</evidence>
<evidence type="ECO:0000256" key="15">
    <source>
        <dbReference type="PROSITE-ProRule" id="PRU00042"/>
    </source>
</evidence>
<keyword evidence="9" id="KW-0010">Activator</keyword>
<dbReference type="FunCoup" id="G3TYA5">
    <property type="interactions" value="2"/>
</dbReference>
<keyword evidence="10" id="KW-0804">Transcription</keyword>
<dbReference type="InParanoid" id="G3TYA5"/>
<keyword evidence="6" id="KW-0862">Zinc</keyword>
<evidence type="ECO:0000256" key="6">
    <source>
        <dbReference type="ARBA" id="ARBA00022833"/>
    </source>
</evidence>
<comment type="subcellular location">
    <subcellularLocation>
        <location evidence="1">Nucleus</location>
    </subcellularLocation>
</comment>
<reference evidence="18 19" key="1">
    <citation type="submission" date="2009-06" db="EMBL/GenBank/DDBJ databases">
        <title>The Genome Sequence of Loxodonta africana (African elephant).</title>
        <authorList>
            <person name="Di Palma F."/>
            <person name="Heiman D."/>
            <person name="Young S."/>
            <person name="Johnson J."/>
            <person name="Lander E.S."/>
            <person name="Lindblad-Toh K."/>
        </authorList>
    </citation>
    <scope>NUCLEOTIDE SEQUENCE [LARGE SCALE GENOMIC DNA]</scope>
    <source>
        <strain evidence="18 19">Isolate ISIS603380</strain>
    </source>
</reference>
<keyword evidence="19" id="KW-1185">Reference proteome</keyword>
<dbReference type="SMART" id="SM00355">
    <property type="entry name" value="ZnF_C2H2"/>
    <property type="match status" value="3"/>
</dbReference>
<keyword evidence="5 15" id="KW-0863">Zinc-finger</keyword>
<dbReference type="SUPFAM" id="SSF57667">
    <property type="entry name" value="beta-beta-alpha zinc fingers"/>
    <property type="match status" value="2"/>
</dbReference>
<dbReference type="Ensembl" id="ENSLAFT00000000427.2">
    <property type="protein sequence ID" value="ENSLAFP00000020563.1"/>
    <property type="gene ID" value="ENSLAFG00000000426.2"/>
</dbReference>
<name>G3TYA5_LOXAF</name>
<keyword evidence="4" id="KW-0677">Repeat</keyword>
<dbReference type="eggNOG" id="KOG1721">
    <property type="taxonomic scope" value="Eukaryota"/>
</dbReference>
<evidence type="ECO:0000256" key="1">
    <source>
        <dbReference type="ARBA" id="ARBA00004123"/>
    </source>
</evidence>
<evidence type="ECO:0000256" key="3">
    <source>
        <dbReference type="ARBA" id="ARBA00022723"/>
    </source>
</evidence>
<keyword evidence="8" id="KW-0238">DNA-binding</keyword>
<gene>
    <name evidence="18" type="primary">KLF17</name>
</gene>
<dbReference type="GO" id="GO:0000981">
    <property type="term" value="F:DNA-binding transcription factor activity, RNA polymerase II-specific"/>
    <property type="evidence" value="ECO:0007669"/>
    <property type="project" value="TreeGrafter"/>
</dbReference>
<evidence type="ECO:0000256" key="9">
    <source>
        <dbReference type="ARBA" id="ARBA00023159"/>
    </source>
</evidence>
<evidence type="ECO:0000256" key="8">
    <source>
        <dbReference type="ARBA" id="ARBA00023125"/>
    </source>
</evidence>
<dbReference type="InterPro" id="IPR013087">
    <property type="entry name" value="Znf_C2H2_type"/>
</dbReference>
<dbReference type="FunFam" id="3.30.160.60:FF:002051">
    <property type="entry name" value="Krueppel-like factor 17"/>
    <property type="match status" value="1"/>
</dbReference>
<feature type="domain" description="C2H2-type" evidence="17">
    <location>
        <begin position="290"/>
        <end position="319"/>
    </location>
</feature>
<comment type="function">
    <text evidence="13">Transcription repressor that binds to the promoter of target genes and prevents their expression. Acts as a negative regulator of epithelial-mesenchymal transition and metastasis in breast cancer. Specifically binds the 5'-CACCC-3' sequence in the promoter of ID1, a key metastasis regulator in breast cancer, and repress its expression. May be a germ cell-specific transcription factor that plays important roles in spermatid differentiation and oocyte development.</text>
</comment>
<keyword evidence="7" id="KW-0805">Transcription regulation</keyword>
<evidence type="ECO:0000256" key="12">
    <source>
        <dbReference type="ARBA" id="ARBA00038409"/>
    </source>
</evidence>
<feature type="domain" description="C2H2-type" evidence="17">
    <location>
        <begin position="350"/>
        <end position="372"/>
    </location>
</feature>
<evidence type="ECO:0000256" key="7">
    <source>
        <dbReference type="ARBA" id="ARBA00023015"/>
    </source>
</evidence>
<dbReference type="PANTHER" id="PTHR23235">
    <property type="entry name" value="KRUEPPEL-LIKE TRANSCRIPTION FACTOR"/>
    <property type="match status" value="1"/>
</dbReference>
<evidence type="ECO:0000256" key="5">
    <source>
        <dbReference type="ARBA" id="ARBA00022771"/>
    </source>
</evidence>